<dbReference type="EMBL" id="AP025226">
    <property type="protein sequence ID" value="BDB99812.1"/>
    <property type="molecule type" value="Genomic_DNA"/>
</dbReference>
<dbReference type="Proteomes" id="UP001319921">
    <property type="component" value="Chromosome"/>
</dbReference>
<organism evidence="1 2">
    <name type="scientific">Saccharolobus caldissimus</name>
    <dbReference type="NCBI Taxonomy" id="1702097"/>
    <lineage>
        <taxon>Archaea</taxon>
        <taxon>Thermoproteota</taxon>
        <taxon>Thermoprotei</taxon>
        <taxon>Sulfolobales</taxon>
        <taxon>Sulfolobaceae</taxon>
        <taxon>Saccharolobus</taxon>
    </lineage>
</organism>
<gene>
    <name evidence="1" type="ORF">SACC_28290</name>
</gene>
<reference evidence="1 2" key="1">
    <citation type="journal article" date="2022" name="Microbiol. Resour. Announc.">
        <title>Complete Genome Sequence of the Hyperthermophilic and Acidophilic Archaeon Saccharolobus caldissimus Strain HS-3T.</title>
        <authorList>
            <person name="Sakai H.D."/>
            <person name="Kurosawa N."/>
        </authorList>
    </citation>
    <scope>NUCLEOTIDE SEQUENCE [LARGE SCALE GENOMIC DNA]</scope>
    <source>
        <strain evidence="1 2">JCM32116</strain>
    </source>
</reference>
<dbReference type="AlphaFoldDB" id="A0AAQ4CVI1"/>
<protein>
    <submittedName>
        <fullName evidence="1">Uncharacterized protein</fullName>
    </submittedName>
</protein>
<proteinExistence type="predicted"/>
<evidence type="ECO:0000313" key="2">
    <source>
        <dbReference type="Proteomes" id="UP001319921"/>
    </source>
</evidence>
<sequence>MKSLSTLLRHNINYLASFDSGFECILDKIEDGIYRLSQGKRNNLEKILMEE</sequence>
<name>A0AAQ4CVI1_9CREN</name>
<dbReference type="KEGG" id="scas:SACC_28290"/>
<evidence type="ECO:0000313" key="1">
    <source>
        <dbReference type="EMBL" id="BDB99812.1"/>
    </source>
</evidence>
<keyword evidence="2" id="KW-1185">Reference proteome</keyword>
<accession>A0AAQ4CVI1</accession>